<proteinExistence type="predicted"/>
<accession>A0AAP3GCW1</accession>
<organism evidence="2 3">
    <name type="scientific">Brevibacillus laterosporus</name>
    <name type="common">Bacillus laterosporus</name>
    <dbReference type="NCBI Taxonomy" id="1465"/>
    <lineage>
        <taxon>Bacteria</taxon>
        <taxon>Bacillati</taxon>
        <taxon>Bacillota</taxon>
        <taxon>Bacilli</taxon>
        <taxon>Bacillales</taxon>
        <taxon>Paenibacillaceae</taxon>
        <taxon>Brevibacillus</taxon>
    </lineage>
</organism>
<dbReference type="AlphaFoldDB" id="A0AAP3GCW1"/>
<sequence length="215" mass="25048">MDNLIAVVSSLIEFFAIFALIFGLFRININEYLPETIFSGSLMTFISYWIRDVNNIELAAPFIQIGLLIIIMWVIFRYHLFWSALISVIGYVTYGIIQAIFVLLFNFIFMIDITNHDTLKYVLQISTGCFSFIIFWVFYHFNIGFNFVPHGRSVSIKLSKTSYYIIASVVGLLFTFSASYCFFEMSKAFRDDAFYMLVLSTVCLIAFYWLSQKKE</sequence>
<feature type="transmembrane region" description="Helical" evidence="1">
    <location>
        <begin position="193"/>
        <end position="210"/>
    </location>
</feature>
<name>A0AAP3GCW1_BRELA</name>
<feature type="transmembrane region" description="Helical" evidence="1">
    <location>
        <begin position="32"/>
        <end position="50"/>
    </location>
</feature>
<evidence type="ECO:0000313" key="2">
    <source>
        <dbReference type="EMBL" id="MCZ0810407.1"/>
    </source>
</evidence>
<feature type="transmembrane region" description="Helical" evidence="1">
    <location>
        <begin position="56"/>
        <end position="76"/>
    </location>
</feature>
<dbReference type="EMBL" id="JAPTNE010000077">
    <property type="protein sequence ID" value="MCZ0810407.1"/>
    <property type="molecule type" value="Genomic_DNA"/>
</dbReference>
<feature type="transmembrane region" description="Helical" evidence="1">
    <location>
        <begin position="88"/>
        <end position="109"/>
    </location>
</feature>
<gene>
    <name evidence="2" type="ORF">O0554_26610</name>
</gene>
<feature type="transmembrane region" description="Helical" evidence="1">
    <location>
        <begin position="6"/>
        <end position="25"/>
    </location>
</feature>
<keyword evidence="1" id="KW-1133">Transmembrane helix</keyword>
<feature type="transmembrane region" description="Helical" evidence="1">
    <location>
        <begin position="121"/>
        <end position="141"/>
    </location>
</feature>
<keyword evidence="1" id="KW-0472">Membrane</keyword>
<reference evidence="2" key="1">
    <citation type="submission" date="2022-09" db="EMBL/GenBank/DDBJ databases">
        <title>Genome analysis and characterization of larvicidal activity of Brevibacillus strains.</title>
        <authorList>
            <person name="Patrusheva E.V."/>
            <person name="Izotova A.O."/>
            <person name="Toshchakov S.V."/>
            <person name="Sineoky S.P."/>
        </authorList>
    </citation>
    <scope>NUCLEOTIDE SEQUENCE</scope>
    <source>
        <strain evidence="2">VKPM_B-13247</strain>
    </source>
</reference>
<keyword evidence="1" id="KW-0812">Transmembrane</keyword>
<dbReference type="RefSeq" id="WP_258435059.1">
    <property type="nucleotide sequence ID" value="NZ_JANSGW010000077.1"/>
</dbReference>
<evidence type="ECO:0000256" key="1">
    <source>
        <dbReference type="SAM" id="Phobius"/>
    </source>
</evidence>
<dbReference type="Proteomes" id="UP001077662">
    <property type="component" value="Unassembled WGS sequence"/>
</dbReference>
<comment type="caution">
    <text evidence="2">The sequence shown here is derived from an EMBL/GenBank/DDBJ whole genome shotgun (WGS) entry which is preliminary data.</text>
</comment>
<protein>
    <submittedName>
        <fullName evidence="2">Uncharacterized protein</fullName>
    </submittedName>
</protein>
<evidence type="ECO:0000313" key="3">
    <source>
        <dbReference type="Proteomes" id="UP001077662"/>
    </source>
</evidence>
<feature type="transmembrane region" description="Helical" evidence="1">
    <location>
        <begin position="162"/>
        <end position="181"/>
    </location>
</feature>